<comment type="similarity">
    <text evidence="2">Belongs to the VAMP-associated protein (VAP) (TC 9.B.17) family.</text>
</comment>
<evidence type="ECO:0000256" key="6">
    <source>
        <dbReference type="SAM" id="MobiDB-lite"/>
    </source>
</evidence>
<dbReference type="InterPro" id="IPR008962">
    <property type="entry name" value="PapD-like_sf"/>
</dbReference>
<dbReference type="Proteomes" id="UP000006911">
    <property type="component" value="Unassembled WGS sequence"/>
</dbReference>
<dbReference type="GO" id="GO:0061817">
    <property type="term" value="P:endoplasmic reticulum-plasma membrane tethering"/>
    <property type="evidence" value="ECO:0007669"/>
    <property type="project" value="UniProtKB-ARBA"/>
</dbReference>
<dbReference type="GO" id="GO:0033149">
    <property type="term" value="F:FFAT motif binding"/>
    <property type="evidence" value="ECO:0007669"/>
    <property type="project" value="TreeGrafter"/>
</dbReference>
<dbReference type="KEGG" id="tml:GSTUM_00003895001"/>
<dbReference type="PROSITE" id="PS50202">
    <property type="entry name" value="MSP"/>
    <property type="match status" value="1"/>
</dbReference>
<dbReference type="EMBL" id="FN429986">
    <property type="protein sequence ID" value="CAZ79250.1"/>
    <property type="molecule type" value="Genomic_DNA"/>
</dbReference>
<dbReference type="GO" id="GO:0061709">
    <property type="term" value="P:reticulophagy"/>
    <property type="evidence" value="ECO:0007669"/>
    <property type="project" value="UniProtKB-ARBA"/>
</dbReference>
<evidence type="ECO:0000256" key="1">
    <source>
        <dbReference type="ARBA" id="ARBA00004163"/>
    </source>
</evidence>
<dbReference type="GO" id="GO:0007009">
    <property type="term" value="P:plasma membrane organization"/>
    <property type="evidence" value="ECO:0007669"/>
    <property type="project" value="UniProtKB-ARBA"/>
</dbReference>
<dbReference type="Gene3D" id="2.60.40.10">
    <property type="entry name" value="Immunoglobulins"/>
    <property type="match status" value="1"/>
</dbReference>
<evidence type="ECO:0000259" key="8">
    <source>
        <dbReference type="PROSITE" id="PS50202"/>
    </source>
</evidence>
<dbReference type="GO" id="GO:0051685">
    <property type="term" value="P:maintenance of ER location"/>
    <property type="evidence" value="ECO:0007669"/>
    <property type="project" value="UniProtKB-ARBA"/>
</dbReference>
<feature type="transmembrane region" description="Helical" evidence="7">
    <location>
        <begin position="250"/>
        <end position="269"/>
    </location>
</feature>
<comment type="subcellular location">
    <subcellularLocation>
        <location evidence="1">Endoplasmic reticulum membrane</location>
        <topology evidence="1">Single-pass type IV membrane protein</topology>
    </subcellularLocation>
</comment>
<reference evidence="9 10" key="1">
    <citation type="journal article" date="2010" name="Nature">
        <title>Perigord black truffle genome uncovers evolutionary origins and mechanisms of symbiosis.</title>
        <authorList>
            <person name="Martin F."/>
            <person name="Kohler A."/>
            <person name="Murat C."/>
            <person name="Balestrini R."/>
            <person name="Coutinho P.M."/>
            <person name="Jaillon O."/>
            <person name="Montanini B."/>
            <person name="Morin E."/>
            <person name="Noel B."/>
            <person name="Percudani R."/>
            <person name="Porcel B."/>
            <person name="Rubini A."/>
            <person name="Amicucci A."/>
            <person name="Amselem J."/>
            <person name="Anthouard V."/>
            <person name="Arcioni S."/>
            <person name="Artiguenave F."/>
            <person name="Aury J.M."/>
            <person name="Ballario P."/>
            <person name="Bolchi A."/>
            <person name="Brenna A."/>
            <person name="Brun A."/>
            <person name="Buee M."/>
            <person name="Cantarel B."/>
            <person name="Chevalier G."/>
            <person name="Couloux A."/>
            <person name="Da Silva C."/>
            <person name="Denoeud F."/>
            <person name="Duplessis S."/>
            <person name="Ghignone S."/>
            <person name="Hilselberger B."/>
            <person name="Iotti M."/>
            <person name="Marcais B."/>
            <person name="Mello A."/>
            <person name="Miranda M."/>
            <person name="Pacioni G."/>
            <person name="Quesneville H."/>
            <person name="Riccioni C."/>
            <person name="Ruotolo R."/>
            <person name="Splivallo R."/>
            <person name="Stocchi V."/>
            <person name="Tisserant E."/>
            <person name="Viscomi A.R."/>
            <person name="Zambonelli A."/>
            <person name="Zampieri E."/>
            <person name="Henrissat B."/>
            <person name="Lebrun M.H."/>
            <person name="Paolocci F."/>
            <person name="Bonfante P."/>
            <person name="Ottonello S."/>
            <person name="Wincker P."/>
        </authorList>
    </citation>
    <scope>NUCLEOTIDE SEQUENCE [LARGE SCALE GENOMIC DNA]</scope>
    <source>
        <strain evidence="9 10">Mel28</strain>
    </source>
</reference>
<evidence type="ECO:0000256" key="7">
    <source>
        <dbReference type="SAM" id="Phobius"/>
    </source>
</evidence>
<feature type="compositionally biased region" description="Polar residues" evidence="6">
    <location>
        <begin position="157"/>
        <end position="166"/>
    </location>
</feature>
<dbReference type="InParanoid" id="D5G407"/>
<dbReference type="GeneID" id="9182377"/>
<evidence type="ECO:0000256" key="3">
    <source>
        <dbReference type="ARBA" id="ARBA00022692"/>
    </source>
</evidence>
<accession>D5G407</accession>
<dbReference type="GO" id="GO:0140506">
    <property type="term" value="F:endoplasmic reticulum-autophagosome adaptor activity"/>
    <property type="evidence" value="ECO:0007669"/>
    <property type="project" value="UniProtKB-ARBA"/>
</dbReference>
<dbReference type="eggNOG" id="KOG0439">
    <property type="taxonomic scope" value="Eukaryota"/>
</dbReference>
<dbReference type="GO" id="GO:1902647">
    <property type="term" value="P:negative regulation of 1-phosphatidyl-1D-myo-inositol 4,5-bisphosphate biosynthetic process"/>
    <property type="evidence" value="ECO:0007669"/>
    <property type="project" value="UniProtKB-ARBA"/>
</dbReference>
<keyword evidence="4 7" id="KW-1133">Transmembrane helix</keyword>
<organism evidence="9 10">
    <name type="scientific">Tuber melanosporum (strain Mel28)</name>
    <name type="common">Perigord black truffle</name>
    <dbReference type="NCBI Taxonomy" id="656061"/>
    <lineage>
        <taxon>Eukaryota</taxon>
        <taxon>Fungi</taxon>
        <taxon>Dikarya</taxon>
        <taxon>Ascomycota</taxon>
        <taxon>Pezizomycotina</taxon>
        <taxon>Pezizomycetes</taxon>
        <taxon>Pezizales</taxon>
        <taxon>Tuberaceae</taxon>
        <taxon>Tuber</taxon>
    </lineage>
</organism>
<dbReference type="AlphaFoldDB" id="D5G407"/>
<feature type="region of interest" description="Disordered" evidence="6">
    <location>
        <begin position="131"/>
        <end position="176"/>
    </location>
</feature>
<dbReference type="Pfam" id="PF00635">
    <property type="entry name" value="Motile_Sperm"/>
    <property type="match status" value="1"/>
</dbReference>
<dbReference type="InterPro" id="IPR000535">
    <property type="entry name" value="MSP_dom"/>
</dbReference>
<dbReference type="GO" id="GO:0035091">
    <property type="term" value="F:phosphatidylinositol binding"/>
    <property type="evidence" value="ECO:0007669"/>
    <property type="project" value="UniProtKB-ARBA"/>
</dbReference>
<dbReference type="OMA" id="EDPPADY"/>
<dbReference type="PANTHER" id="PTHR10809">
    <property type="entry name" value="VESICLE-ASSOCIATED MEMBRANE PROTEIN-ASSOCIATED PROTEIN"/>
    <property type="match status" value="1"/>
</dbReference>
<name>D5G407_TUBMM</name>
<feature type="domain" description="MSP" evidence="8">
    <location>
        <begin position="2"/>
        <end position="125"/>
    </location>
</feature>
<keyword evidence="5 7" id="KW-0472">Membrane</keyword>
<dbReference type="InterPro" id="IPR016763">
    <property type="entry name" value="VAP"/>
</dbReference>
<dbReference type="GO" id="GO:0005886">
    <property type="term" value="C:plasma membrane"/>
    <property type="evidence" value="ECO:0007669"/>
    <property type="project" value="TreeGrafter"/>
</dbReference>
<evidence type="ECO:0000256" key="4">
    <source>
        <dbReference type="ARBA" id="ARBA00022989"/>
    </source>
</evidence>
<dbReference type="SUPFAM" id="SSF49354">
    <property type="entry name" value="PapD-like"/>
    <property type="match status" value="1"/>
</dbReference>
<dbReference type="RefSeq" id="XP_002835129.1">
    <property type="nucleotide sequence ID" value="XM_002835083.1"/>
</dbReference>
<keyword evidence="3 7" id="KW-0812">Transmembrane</keyword>
<dbReference type="FunCoup" id="D5G407">
    <property type="interactions" value="523"/>
</dbReference>
<dbReference type="STRING" id="656061.D5G407"/>
<dbReference type="PIRSF" id="PIRSF019693">
    <property type="entry name" value="VAMP-associated"/>
    <property type="match status" value="1"/>
</dbReference>
<gene>
    <name evidence="9" type="ORF">GSTUM_00003895001</name>
</gene>
<dbReference type="GO" id="GO:0090158">
    <property type="term" value="P:endoplasmic reticulum membrane organization"/>
    <property type="evidence" value="ECO:0007669"/>
    <property type="project" value="TreeGrafter"/>
</dbReference>
<evidence type="ECO:0000313" key="9">
    <source>
        <dbReference type="EMBL" id="CAZ79250.1"/>
    </source>
</evidence>
<evidence type="ECO:0000313" key="10">
    <source>
        <dbReference type="Proteomes" id="UP000006911"/>
    </source>
</evidence>
<keyword evidence="10" id="KW-1185">Reference proteome</keyword>
<dbReference type="PANTHER" id="PTHR10809:SF6">
    <property type="entry name" value="AT11025P-RELATED"/>
    <property type="match status" value="1"/>
</dbReference>
<dbReference type="HOGENOM" id="CLU_032848_1_1_1"/>
<dbReference type="GO" id="GO:0160214">
    <property type="term" value="F:endoplasmic reticulum-plasma membrane adaptor activity"/>
    <property type="evidence" value="ECO:0007669"/>
    <property type="project" value="UniProtKB-ARBA"/>
</dbReference>
<protein>
    <submittedName>
        <fullName evidence="9">(Perigord truffle) hypothetical protein</fullName>
    </submittedName>
</protein>
<dbReference type="FunFam" id="2.60.40.10:FF:000813">
    <property type="entry name" value="Vesicle-associated protein 1-1"/>
    <property type="match status" value="1"/>
</dbReference>
<evidence type="ECO:0000256" key="5">
    <source>
        <dbReference type="ARBA" id="ARBA00023136"/>
    </source>
</evidence>
<sequence>MSIELDPTELGFERPFNHEVIQTLHIRNSNYDPVAFKVKTTAPKQYCVRPNSGRIEVGKQVEVQVLLQAMKEDPPADYKCRDKFLVQSVAITADKEYNTVGQIWSHVEKNEKSAIQEKKIRVVFLQPGELSAPNGDVPFEPHQSPPPYSDPAPTQHEGPSTNQSAESVPIPKPEPKVAEYNAPVQSRAVGGLDMSIKLAEAQATIAKLQQQLQEQSVHKEASATMASGPNERIAEGNIGLGLTPHPPEGISVQACAAMCLAAFLLAYLFF</sequence>
<evidence type="ECO:0000256" key="2">
    <source>
        <dbReference type="ARBA" id="ARBA00008932"/>
    </source>
</evidence>
<dbReference type="GO" id="GO:0160219">
    <property type="term" value="C:cortical endoplasmic reticulum membrane"/>
    <property type="evidence" value="ECO:0007669"/>
    <property type="project" value="UniProtKB-ARBA"/>
</dbReference>
<dbReference type="InterPro" id="IPR013783">
    <property type="entry name" value="Ig-like_fold"/>
</dbReference>
<proteinExistence type="inferred from homology"/>
<dbReference type="GO" id="GO:0001786">
    <property type="term" value="F:phosphatidylserine binding"/>
    <property type="evidence" value="ECO:0007669"/>
    <property type="project" value="UniProtKB-ARBA"/>
</dbReference>